<dbReference type="AlphaFoldDB" id="A0A097ES89"/>
<organism evidence="1 2">
    <name type="scientific">Leptospira santarosai serovar Shermani str. LT 821</name>
    <dbReference type="NCBI Taxonomy" id="758847"/>
    <lineage>
        <taxon>Bacteria</taxon>
        <taxon>Pseudomonadati</taxon>
        <taxon>Spirochaetota</taxon>
        <taxon>Spirochaetia</taxon>
        <taxon>Leptospirales</taxon>
        <taxon>Leptospiraceae</taxon>
        <taxon>Leptospira</taxon>
    </lineage>
</organism>
<name>A0A097ES89_9LEPT</name>
<evidence type="ECO:0000313" key="1">
    <source>
        <dbReference type="EMBL" id="AIT10798.1"/>
    </source>
</evidence>
<accession>A0A097ES89</accession>
<proteinExistence type="predicted"/>
<dbReference type="Proteomes" id="UP000035800">
    <property type="component" value="Chromosome I"/>
</dbReference>
<gene>
    <name evidence="1" type="ORF">LSS_20750</name>
</gene>
<reference evidence="1 2" key="1">
    <citation type="journal article" date="2012" name="Gene">
        <title>Sequence of Leptospira santarosai serovar Shermani genome and prediction of virulence-associated genes.</title>
        <authorList>
            <person name="Chou L.F."/>
            <person name="Chen Y.T."/>
            <person name="Lu C.W."/>
            <person name="Ko Y.C."/>
            <person name="Tang C.Y."/>
            <person name="Pan M.J."/>
            <person name="Tian Y.C."/>
            <person name="Chiu C.H."/>
            <person name="Hung C.C."/>
            <person name="Yang C.W."/>
        </authorList>
    </citation>
    <scope>NUCLEOTIDE SEQUENCE [LARGE SCALE GENOMIC DNA]</scope>
    <source>
        <strain evidence="1">LT 821</strain>
    </source>
</reference>
<dbReference type="EMBL" id="CP006694">
    <property type="protein sequence ID" value="AIT10798.1"/>
    <property type="molecule type" value="Genomic_DNA"/>
</dbReference>
<protein>
    <submittedName>
        <fullName evidence="1">Uncharacterized protein</fullName>
    </submittedName>
</protein>
<dbReference type="KEGG" id="lst:LSS_20750"/>
<reference evidence="1 2" key="2">
    <citation type="journal article" date="2014" name="Emerg. Microbes Infect.">
        <title>Potential impact on kidney infection: a whole-genome analysis of Leptospira santarosai serovar Shermani.</title>
        <authorList>
            <person name="Chou L.F."/>
            <person name="Chen T.W."/>
            <person name="Ko Y.C."/>
            <person name="Pan M.J."/>
            <person name="Tian Y.C."/>
            <person name="Chiu C.H."/>
            <person name="Tang P."/>
            <person name="Hung C.C."/>
            <person name="Yang C.W."/>
        </authorList>
    </citation>
    <scope>NUCLEOTIDE SEQUENCE</scope>
    <source>
        <strain evidence="1 2">LT 821</strain>
    </source>
</reference>
<evidence type="ECO:0000313" key="2">
    <source>
        <dbReference type="Proteomes" id="UP000035800"/>
    </source>
</evidence>
<sequence>MFKRAPEESPNFQCLRLKSKKPEKSTRLSLVFEFPQVTV</sequence>